<dbReference type="GO" id="GO:0016787">
    <property type="term" value="F:hydrolase activity"/>
    <property type="evidence" value="ECO:0007669"/>
    <property type="project" value="UniProtKB-KW"/>
</dbReference>
<reference evidence="2 3" key="1">
    <citation type="submission" date="2020-07" db="EMBL/GenBank/DDBJ databases">
        <title>Halieaceae bacterium, F7430, whole genome shotgun sequencing project.</title>
        <authorList>
            <person name="Jiang S."/>
            <person name="Liu Z.W."/>
            <person name="Du Z.J."/>
        </authorList>
    </citation>
    <scope>NUCLEOTIDE SEQUENCE [LARGE SCALE GENOMIC DNA]</scope>
    <source>
        <strain evidence="2 3">F7430</strain>
    </source>
</reference>
<dbReference type="Proteomes" id="UP000539350">
    <property type="component" value="Unassembled WGS sequence"/>
</dbReference>
<evidence type="ECO:0000313" key="2">
    <source>
        <dbReference type="EMBL" id="MBA6412839.1"/>
    </source>
</evidence>
<dbReference type="NCBIfam" id="TIGR01076">
    <property type="entry name" value="sortase_fam"/>
    <property type="match status" value="1"/>
</dbReference>
<evidence type="ECO:0000256" key="1">
    <source>
        <dbReference type="ARBA" id="ARBA00022801"/>
    </source>
</evidence>
<keyword evidence="1 2" id="KW-0378">Hydrolase</keyword>
<sequence>MFRRILEQPRHWLLVVALVVAVQQLLSAALVYSKAALAPVLMERAWQLTLADGGRSHKPWPWADTWPVARLQVPALGIDQFVLAGASGNALAFGPGLDAAGRSPGEPGTAVIAGHRDTHFRFLQHLQPAMTLQLELPDGRMLRYRVAGAEVVDSRDVVEAPAQFGPAQLELVTCFPFDALRAGGPLRYVVRAEPGAFVNTELERRAAVNNGVLEL</sequence>
<protein>
    <submittedName>
        <fullName evidence="2">Class GN sortase</fullName>
        <ecNumber evidence="2">3.4.22.-</ecNumber>
    </submittedName>
</protein>
<dbReference type="EMBL" id="JACFXU010000014">
    <property type="protein sequence ID" value="MBA6412839.1"/>
    <property type="molecule type" value="Genomic_DNA"/>
</dbReference>
<dbReference type="SUPFAM" id="SSF63817">
    <property type="entry name" value="Sortase"/>
    <property type="match status" value="1"/>
</dbReference>
<comment type="caution">
    <text evidence="2">The sequence shown here is derived from an EMBL/GenBank/DDBJ whole genome shotgun (WGS) entry which is preliminary data.</text>
</comment>
<name>A0A7W2TVR2_9GAMM</name>
<dbReference type="InterPro" id="IPR005754">
    <property type="entry name" value="Sortase"/>
</dbReference>
<evidence type="ECO:0000313" key="3">
    <source>
        <dbReference type="Proteomes" id="UP000539350"/>
    </source>
</evidence>
<dbReference type="NCBIfam" id="TIGR03784">
    <property type="entry name" value="marine_sortase"/>
    <property type="match status" value="1"/>
</dbReference>
<dbReference type="EC" id="3.4.22.-" evidence="2"/>
<gene>
    <name evidence="2" type="ORF">H2508_06920</name>
</gene>
<dbReference type="Gene3D" id="2.40.260.10">
    <property type="entry name" value="Sortase"/>
    <property type="match status" value="1"/>
</dbReference>
<dbReference type="InterPro" id="IPR041999">
    <property type="entry name" value="Sortase_D_1"/>
</dbReference>
<dbReference type="InterPro" id="IPR023365">
    <property type="entry name" value="Sortase_dom-sf"/>
</dbReference>
<dbReference type="InterPro" id="IPR022445">
    <property type="entry name" value="Sortase_proteobact_type"/>
</dbReference>
<accession>A0A7W2TVR2</accession>
<dbReference type="RefSeq" id="WP_182170947.1">
    <property type="nucleotide sequence ID" value="NZ_JACFXU010000014.1"/>
</dbReference>
<proteinExistence type="predicted"/>
<dbReference type="AlphaFoldDB" id="A0A7W2TVR2"/>
<organism evidence="2 3">
    <name type="scientific">Sediminihaliea albiluteola</name>
    <dbReference type="NCBI Taxonomy" id="2758564"/>
    <lineage>
        <taxon>Bacteria</taxon>
        <taxon>Pseudomonadati</taxon>
        <taxon>Pseudomonadota</taxon>
        <taxon>Gammaproteobacteria</taxon>
        <taxon>Cellvibrionales</taxon>
        <taxon>Halieaceae</taxon>
        <taxon>Sediminihaliea</taxon>
    </lineage>
</organism>
<dbReference type="Pfam" id="PF04203">
    <property type="entry name" value="Sortase"/>
    <property type="match status" value="1"/>
</dbReference>
<dbReference type="CDD" id="cd05828">
    <property type="entry name" value="Sortase_D_1"/>
    <property type="match status" value="1"/>
</dbReference>
<keyword evidence="3" id="KW-1185">Reference proteome</keyword>